<organism evidence="2 3">
    <name type="scientific">Stereum hirsutum (strain FP-91666)</name>
    <name type="common">White-rot fungus</name>
    <dbReference type="NCBI Taxonomy" id="721885"/>
    <lineage>
        <taxon>Eukaryota</taxon>
        <taxon>Fungi</taxon>
        <taxon>Dikarya</taxon>
        <taxon>Basidiomycota</taxon>
        <taxon>Agaricomycotina</taxon>
        <taxon>Agaricomycetes</taxon>
        <taxon>Russulales</taxon>
        <taxon>Stereaceae</taxon>
        <taxon>Stereum</taxon>
    </lineage>
</organism>
<name>R7RZS1_STEHR</name>
<proteinExistence type="predicted"/>
<dbReference type="AlphaFoldDB" id="R7RZS1"/>
<dbReference type="RefSeq" id="XP_007311125.1">
    <property type="nucleotide sequence ID" value="XM_007311063.1"/>
</dbReference>
<dbReference type="EMBL" id="JH687401">
    <property type="protein sequence ID" value="EIM79817.1"/>
    <property type="molecule type" value="Genomic_DNA"/>
</dbReference>
<evidence type="ECO:0000313" key="3">
    <source>
        <dbReference type="Proteomes" id="UP000053927"/>
    </source>
</evidence>
<feature type="transmembrane region" description="Helical" evidence="1">
    <location>
        <begin position="51"/>
        <end position="73"/>
    </location>
</feature>
<keyword evidence="1" id="KW-0472">Membrane</keyword>
<dbReference type="GeneID" id="18795891"/>
<keyword evidence="1" id="KW-0812">Transmembrane</keyword>
<accession>R7RZS1</accession>
<evidence type="ECO:0000256" key="1">
    <source>
        <dbReference type="SAM" id="Phobius"/>
    </source>
</evidence>
<dbReference type="Proteomes" id="UP000053927">
    <property type="component" value="Unassembled WGS sequence"/>
</dbReference>
<dbReference type="OrthoDB" id="10651707at2759"/>
<keyword evidence="3" id="KW-1185">Reference proteome</keyword>
<evidence type="ECO:0000313" key="2">
    <source>
        <dbReference type="EMBL" id="EIM79817.1"/>
    </source>
</evidence>
<protein>
    <submittedName>
        <fullName evidence="2">Uncharacterized protein</fullName>
    </submittedName>
</protein>
<dbReference type="KEGG" id="shs:STEHIDRAFT_116292"/>
<sequence length="234" mass="26003">MSESIDITSLQTQWLVTNYTVLSASKSTAGTILASVSGCFELPDTQKHADIFILLGTVIPIVLEAFMLLLLLLKIGGLGREMRMVGRRSIVHVMQRDGIWCFAWVMSMTIRLEIFTINEPYFTGSIFGKKYLGRFNVMDHFQRCDRHLPDIVAVNNMVLNLREFSSERAPSGLGETSIPELQFAANRYLGNVGAPIEAIPSDRAIGELDVEVEDGGVSEVSIRVEELKSNSTQM</sequence>
<gene>
    <name evidence="2" type="ORF">STEHIDRAFT_116292</name>
</gene>
<reference evidence="3" key="1">
    <citation type="journal article" date="2012" name="Science">
        <title>The Paleozoic origin of enzymatic lignin decomposition reconstructed from 31 fungal genomes.</title>
        <authorList>
            <person name="Floudas D."/>
            <person name="Binder M."/>
            <person name="Riley R."/>
            <person name="Barry K."/>
            <person name="Blanchette R.A."/>
            <person name="Henrissat B."/>
            <person name="Martinez A.T."/>
            <person name="Otillar R."/>
            <person name="Spatafora J.W."/>
            <person name="Yadav J.S."/>
            <person name="Aerts A."/>
            <person name="Benoit I."/>
            <person name="Boyd A."/>
            <person name="Carlson A."/>
            <person name="Copeland A."/>
            <person name="Coutinho P.M."/>
            <person name="de Vries R.P."/>
            <person name="Ferreira P."/>
            <person name="Findley K."/>
            <person name="Foster B."/>
            <person name="Gaskell J."/>
            <person name="Glotzer D."/>
            <person name="Gorecki P."/>
            <person name="Heitman J."/>
            <person name="Hesse C."/>
            <person name="Hori C."/>
            <person name="Igarashi K."/>
            <person name="Jurgens J.A."/>
            <person name="Kallen N."/>
            <person name="Kersten P."/>
            <person name="Kohler A."/>
            <person name="Kuees U."/>
            <person name="Kumar T.K.A."/>
            <person name="Kuo A."/>
            <person name="LaButti K."/>
            <person name="Larrondo L.F."/>
            <person name="Lindquist E."/>
            <person name="Ling A."/>
            <person name="Lombard V."/>
            <person name="Lucas S."/>
            <person name="Lundell T."/>
            <person name="Martin R."/>
            <person name="McLaughlin D.J."/>
            <person name="Morgenstern I."/>
            <person name="Morin E."/>
            <person name="Murat C."/>
            <person name="Nagy L.G."/>
            <person name="Nolan M."/>
            <person name="Ohm R.A."/>
            <person name="Patyshakuliyeva A."/>
            <person name="Rokas A."/>
            <person name="Ruiz-Duenas F.J."/>
            <person name="Sabat G."/>
            <person name="Salamov A."/>
            <person name="Samejima M."/>
            <person name="Schmutz J."/>
            <person name="Slot J.C."/>
            <person name="St John F."/>
            <person name="Stenlid J."/>
            <person name="Sun H."/>
            <person name="Sun S."/>
            <person name="Syed K."/>
            <person name="Tsang A."/>
            <person name="Wiebenga A."/>
            <person name="Young D."/>
            <person name="Pisabarro A."/>
            <person name="Eastwood D.C."/>
            <person name="Martin F."/>
            <person name="Cullen D."/>
            <person name="Grigoriev I.V."/>
            <person name="Hibbett D.S."/>
        </authorList>
    </citation>
    <scope>NUCLEOTIDE SEQUENCE [LARGE SCALE GENOMIC DNA]</scope>
    <source>
        <strain evidence="3">FP-91666</strain>
    </source>
</reference>
<keyword evidence="1" id="KW-1133">Transmembrane helix</keyword>